<dbReference type="Ensembl" id="ENSSORT00005008792.1">
    <property type="protein sequence ID" value="ENSSORP00005008495.1"/>
    <property type="gene ID" value="ENSSORG00005004684.1"/>
</dbReference>
<dbReference type="InterPro" id="IPR018244">
    <property type="entry name" value="Allrgn_V5/Tpx1_CS"/>
</dbReference>
<dbReference type="InterPro" id="IPR014044">
    <property type="entry name" value="CAP_dom"/>
</dbReference>
<keyword evidence="3" id="KW-1185">Reference proteome</keyword>
<protein>
    <submittedName>
        <fullName evidence="2">Im:7150988</fullName>
    </submittedName>
</protein>
<reference evidence="2" key="1">
    <citation type="submission" date="2025-08" db="UniProtKB">
        <authorList>
            <consortium name="Ensembl"/>
        </authorList>
    </citation>
    <scope>IDENTIFICATION</scope>
</reference>
<dbReference type="Proteomes" id="UP000472271">
    <property type="component" value="Unassembled WGS sequence"/>
</dbReference>
<evidence type="ECO:0000259" key="1">
    <source>
        <dbReference type="SMART" id="SM00198"/>
    </source>
</evidence>
<proteinExistence type="predicted"/>
<dbReference type="PROSITE" id="PS01009">
    <property type="entry name" value="CRISP_1"/>
    <property type="match status" value="1"/>
</dbReference>
<accession>A0A672YVF4</accession>
<dbReference type="SMART" id="SM00198">
    <property type="entry name" value="SCP"/>
    <property type="match status" value="1"/>
</dbReference>
<evidence type="ECO:0000313" key="3">
    <source>
        <dbReference type="Proteomes" id="UP000472271"/>
    </source>
</evidence>
<dbReference type="InterPro" id="IPR035940">
    <property type="entry name" value="CAP_sf"/>
</dbReference>
<sequence length="143" mass="16103">EGKNESFKKEFLDTHNAYRAKHSTPPVKYNEELNAAAQKWADHMLQINTLQHSDTKDGENVFSSWSSETLNPTGHFTQVVWKETTEVGVGVATDGNKLFVVGQYRPAGNMVMPGYFEKNVLPLGKTLPQFVIFYLLIYTFAAS</sequence>
<dbReference type="AlphaFoldDB" id="A0A672YVF4"/>
<dbReference type="SUPFAM" id="SSF55797">
    <property type="entry name" value="PR-1-like"/>
    <property type="match status" value="1"/>
</dbReference>
<dbReference type="PANTHER" id="PTHR10334">
    <property type="entry name" value="CYSTEINE-RICH SECRETORY PROTEIN-RELATED"/>
    <property type="match status" value="1"/>
</dbReference>
<evidence type="ECO:0000313" key="2">
    <source>
        <dbReference type="Ensembl" id="ENSSORP00005008495.1"/>
    </source>
</evidence>
<dbReference type="CDD" id="cd05382">
    <property type="entry name" value="CAP_GAPR1-like"/>
    <property type="match status" value="1"/>
</dbReference>
<dbReference type="Gene3D" id="3.40.33.10">
    <property type="entry name" value="CAP"/>
    <property type="match status" value="2"/>
</dbReference>
<name>A0A672YVF4_9TELE</name>
<organism evidence="2 3">
    <name type="scientific">Sphaeramia orbicularis</name>
    <name type="common">orbiculate cardinalfish</name>
    <dbReference type="NCBI Taxonomy" id="375764"/>
    <lineage>
        <taxon>Eukaryota</taxon>
        <taxon>Metazoa</taxon>
        <taxon>Chordata</taxon>
        <taxon>Craniata</taxon>
        <taxon>Vertebrata</taxon>
        <taxon>Euteleostomi</taxon>
        <taxon>Actinopterygii</taxon>
        <taxon>Neopterygii</taxon>
        <taxon>Teleostei</taxon>
        <taxon>Neoteleostei</taxon>
        <taxon>Acanthomorphata</taxon>
        <taxon>Gobiaria</taxon>
        <taxon>Kurtiformes</taxon>
        <taxon>Apogonoidei</taxon>
        <taxon>Apogonidae</taxon>
        <taxon>Apogoninae</taxon>
        <taxon>Sphaeramia</taxon>
    </lineage>
</organism>
<dbReference type="InterPro" id="IPR001283">
    <property type="entry name" value="CRISP-related"/>
</dbReference>
<dbReference type="Pfam" id="PF00188">
    <property type="entry name" value="CAP"/>
    <property type="match status" value="1"/>
</dbReference>
<reference evidence="2" key="2">
    <citation type="submission" date="2025-09" db="UniProtKB">
        <authorList>
            <consortium name="Ensembl"/>
        </authorList>
    </citation>
    <scope>IDENTIFICATION</scope>
</reference>
<feature type="domain" description="SCP" evidence="1">
    <location>
        <begin position="6"/>
        <end position="112"/>
    </location>
</feature>
<dbReference type="GO" id="GO:0005576">
    <property type="term" value="C:extracellular region"/>
    <property type="evidence" value="ECO:0007669"/>
    <property type="project" value="InterPro"/>
</dbReference>
<dbReference type="InterPro" id="IPR034113">
    <property type="entry name" value="SCP_GAPR1-like"/>
</dbReference>